<gene>
    <name evidence="1" type="ORF">HEP30_012975</name>
</gene>
<proteinExistence type="predicted"/>
<sequence length="300" mass="35931">MLKQRYKLIEYRFRALRTLFVSDESYRRTKFRKLFNRELDLSLPLTLNEKINYRMVFNRDLFLSVIADKIAVRDYVEMMVGNEHLVPLLAVFERIKIRDFEALPVSFVIKCNHDSGSSIICHDKSELNKRRVVSHFNRRLRMNPYYTNREWQYKNIQPKILVERKLNVFDGKDQDVTPEMFRVHCFHKKAMYIEADFTCVNGREYVNIYDTNWMLQPFTLGYGNTPYNIDRPSSLDDILDIAAKLATDLDYCRVDLMVENERVYFSEITLTPESGQLKFSHAEWDLRLGRLWNMPMMRID</sequence>
<evidence type="ECO:0000313" key="1">
    <source>
        <dbReference type="EMBL" id="MBB2467014.1"/>
    </source>
</evidence>
<dbReference type="Proteomes" id="UP000531761">
    <property type="component" value="Unassembled WGS sequence"/>
</dbReference>
<dbReference type="InterPro" id="IPR029465">
    <property type="entry name" value="ATPgrasp_TupA"/>
</dbReference>
<protein>
    <submittedName>
        <fullName evidence="1">Glycosyltransferase</fullName>
    </submittedName>
</protein>
<comment type="caution">
    <text evidence="1">The sequence shown here is derived from an EMBL/GenBank/DDBJ whole genome shotgun (WGS) entry which is preliminary data.</text>
</comment>
<organism evidence="1 2">
    <name type="scientific">Escherichia coli</name>
    <dbReference type="NCBI Taxonomy" id="562"/>
    <lineage>
        <taxon>Bacteria</taxon>
        <taxon>Pseudomonadati</taxon>
        <taxon>Pseudomonadota</taxon>
        <taxon>Gammaproteobacteria</taxon>
        <taxon>Enterobacterales</taxon>
        <taxon>Enterobacteriaceae</taxon>
        <taxon>Escherichia</taxon>
    </lineage>
</organism>
<reference evidence="1 2" key="1">
    <citation type="submission" date="2020-08" db="EMBL/GenBank/DDBJ databases">
        <title>Draft genome sequences of isolates of diverse host origin from the E. coli Reference Center.</title>
        <authorList>
            <person name="Lacher D.W."/>
            <person name="Mammel M.K."/>
            <person name="Gangiredla J."/>
            <person name="Gebru S.T."/>
            <person name="Barnaba T.J."/>
            <person name="Majowicz S.A."/>
            <person name="Dudley E.G."/>
        </authorList>
    </citation>
    <scope>NUCLEOTIDE SEQUENCE [LARGE SCALE GENOMIC DNA]</scope>
    <source>
        <strain evidence="1 2">10.0349</strain>
    </source>
</reference>
<dbReference type="EMBL" id="JABWMK020000018">
    <property type="protein sequence ID" value="MBB2467014.1"/>
    <property type="molecule type" value="Genomic_DNA"/>
</dbReference>
<accession>A0A8T3UP43</accession>
<name>A0A8T3UP43_ECOLX</name>
<dbReference type="Pfam" id="PF14305">
    <property type="entry name" value="ATPgrasp_TupA"/>
    <property type="match status" value="1"/>
</dbReference>
<evidence type="ECO:0000313" key="2">
    <source>
        <dbReference type="Proteomes" id="UP000531761"/>
    </source>
</evidence>
<dbReference type="AlphaFoldDB" id="A0A8T3UP43"/>